<keyword evidence="7 8" id="KW-0472">Membrane</keyword>
<dbReference type="InterPro" id="IPR000522">
    <property type="entry name" value="ABC_transptr_permease_BtuC"/>
</dbReference>
<dbReference type="AlphaFoldDB" id="A0A242A7Z0"/>
<accession>A0A242A7Z0</accession>
<keyword evidence="6 8" id="KW-1133">Transmembrane helix</keyword>
<evidence type="ECO:0000256" key="7">
    <source>
        <dbReference type="ARBA" id="ARBA00023136"/>
    </source>
</evidence>
<dbReference type="GO" id="GO:0005886">
    <property type="term" value="C:plasma membrane"/>
    <property type="evidence" value="ECO:0007669"/>
    <property type="project" value="UniProtKB-SubCell"/>
</dbReference>
<evidence type="ECO:0000256" key="6">
    <source>
        <dbReference type="ARBA" id="ARBA00022989"/>
    </source>
</evidence>
<evidence type="ECO:0000313" key="10">
    <source>
        <dbReference type="Proteomes" id="UP000195043"/>
    </source>
</evidence>
<evidence type="ECO:0000256" key="4">
    <source>
        <dbReference type="ARBA" id="ARBA00022475"/>
    </source>
</evidence>
<dbReference type="PANTHER" id="PTHR30472:SF58">
    <property type="entry name" value="IRON(3+)-HYDROXAMATE IMPORT SYSTEM PERMEASE PROTEIN FHUB"/>
    <property type="match status" value="1"/>
</dbReference>
<gene>
    <name evidence="9" type="ORF">A5886_002119</name>
</gene>
<organism evidence="9 10">
    <name type="scientific">Candidatus Enterococcus testudinis</name>
    <dbReference type="NCBI Taxonomy" id="1834191"/>
    <lineage>
        <taxon>Bacteria</taxon>
        <taxon>Bacillati</taxon>
        <taxon>Bacillota</taxon>
        <taxon>Bacilli</taxon>
        <taxon>Lactobacillales</taxon>
        <taxon>Enterococcaceae</taxon>
        <taxon>Enterococcus</taxon>
    </lineage>
</organism>
<dbReference type="CDD" id="cd06550">
    <property type="entry name" value="TM_ABC_iron-siderophores_like"/>
    <property type="match status" value="1"/>
</dbReference>
<dbReference type="GO" id="GO:0033214">
    <property type="term" value="P:siderophore-iron import into cell"/>
    <property type="evidence" value="ECO:0007669"/>
    <property type="project" value="TreeGrafter"/>
</dbReference>
<dbReference type="InterPro" id="IPR037294">
    <property type="entry name" value="ABC_BtuC-like"/>
</dbReference>
<dbReference type="Pfam" id="PF01032">
    <property type="entry name" value="FecCD"/>
    <property type="match status" value="1"/>
</dbReference>
<name>A0A242A7Z0_9ENTE</name>
<evidence type="ECO:0000256" key="1">
    <source>
        <dbReference type="ARBA" id="ARBA00004651"/>
    </source>
</evidence>
<feature type="transmembrane region" description="Helical" evidence="8">
    <location>
        <begin position="117"/>
        <end position="135"/>
    </location>
</feature>
<protein>
    <recommendedName>
        <fullName evidence="11">Ferrichrome transport system permease FhuB</fullName>
    </recommendedName>
</protein>
<feature type="transmembrane region" description="Helical" evidence="8">
    <location>
        <begin position="273"/>
        <end position="298"/>
    </location>
</feature>
<keyword evidence="5 8" id="KW-0812">Transmembrane</keyword>
<feature type="transmembrane region" description="Helical" evidence="8">
    <location>
        <begin position="175"/>
        <end position="191"/>
    </location>
</feature>
<evidence type="ECO:0000256" key="8">
    <source>
        <dbReference type="SAM" id="Phobius"/>
    </source>
</evidence>
<evidence type="ECO:0000256" key="2">
    <source>
        <dbReference type="ARBA" id="ARBA00007935"/>
    </source>
</evidence>
<dbReference type="Gene3D" id="1.10.3470.10">
    <property type="entry name" value="ABC transporter involved in vitamin B12 uptake, BtuC"/>
    <property type="match status" value="1"/>
</dbReference>
<evidence type="ECO:0000256" key="5">
    <source>
        <dbReference type="ARBA" id="ARBA00022692"/>
    </source>
</evidence>
<dbReference type="PANTHER" id="PTHR30472">
    <property type="entry name" value="FERRIC ENTEROBACTIN TRANSPORT SYSTEM PERMEASE PROTEIN"/>
    <property type="match status" value="1"/>
</dbReference>
<dbReference type="Proteomes" id="UP000195043">
    <property type="component" value="Unassembled WGS sequence"/>
</dbReference>
<sequence>MKRFTWFLLFACFLFVIIFFFSLTQGAADIPLQTIKDACVDFDYQNQLHQVLRNIRLPRVLASFLVGSCFAVTGAIMQGITKNPLADGGLLGVNSGAAVGLAIAFILFPTIQPSQAALFSFLGAFVATVCLFLLTKYARVGMSPTGLILAGVALSSFFSAISQTLSLQFDLNQDLVFWFIGGVANVTWAQLRFVAPIYVLAIILTLGMGKSLNLLSLGDDTVIALGKHPHGIRGVALLLVVVLAGMAVSLVGPVSFIGLMVPHVTRGLIGKNYQLILPLTIIGGGTLVMAADLVGRLINPPFETPFGVILALIGVPFLLVKIRREQL</sequence>
<feature type="transmembrane region" description="Helical" evidence="8">
    <location>
        <begin position="147"/>
        <end position="169"/>
    </location>
</feature>
<evidence type="ECO:0000256" key="3">
    <source>
        <dbReference type="ARBA" id="ARBA00022448"/>
    </source>
</evidence>
<dbReference type="SUPFAM" id="SSF81345">
    <property type="entry name" value="ABC transporter involved in vitamin B12 uptake, BtuC"/>
    <property type="match status" value="1"/>
</dbReference>
<dbReference type="EMBL" id="NGKU01000001">
    <property type="protein sequence ID" value="OTN77039.1"/>
    <property type="molecule type" value="Genomic_DNA"/>
</dbReference>
<feature type="transmembrane region" description="Helical" evidence="8">
    <location>
        <begin position="60"/>
        <end position="77"/>
    </location>
</feature>
<evidence type="ECO:0000313" key="9">
    <source>
        <dbReference type="EMBL" id="OTN77039.1"/>
    </source>
</evidence>
<feature type="transmembrane region" description="Helical" evidence="8">
    <location>
        <begin position="304"/>
        <end position="322"/>
    </location>
</feature>
<keyword evidence="10" id="KW-1185">Reference proteome</keyword>
<feature type="transmembrane region" description="Helical" evidence="8">
    <location>
        <begin position="89"/>
        <end position="111"/>
    </location>
</feature>
<dbReference type="FunFam" id="1.10.3470.10:FF:000001">
    <property type="entry name" value="Vitamin B12 ABC transporter permease BtuC"/>
    <property type="match status" value="1"/>
</dbReference>
<comment type="subcellular location">
    <subcellularLocation>
        <location evidence="1">Cell membrane</location>
        <topology evidence="1">Multi-pass membrane protein</topology>
    </subcellularLocation>
</comment>
<dbReference type="RefSeq" id="WP_086275111.1">
    <property type="nucleotide sequence ID" value="NZ_NGKU01000001.1"/>
</dbReference>
<proteinExistence type="inferred from homology"/>
<evidence type="ECO:0008006" key="11">
    <source>
        <dbReference type="Google" id="ProtNLM"/>
    </source>
</evidence>
<feature type="transmembrane region" description="Helical" evidence="8">
    <location>
        <begin position="235"/>
        <end position="261"/>
    </location>
</feature>
<keyword evidence="3" id="KW-0813">Transport</keyword>
<reference evidence="9 10" key="1">
    <citation type="submission" date="2017-05" db="EMBL/GenBank/DDBJ databases">
        <title>The Genome Sequence of Enterococcus sp. 8G7_MSG3316.</title>
        <authorList>
            <consortium name="The Broad Institute Genomics Platform"/>
            <consortium name="The Broad Institute Genomic Center for Infectious Diseases"/>
            <person name="Earl A."/>
            <person name="Manson A."/>
            <person name="Schwartman J."/>
            <person name="Gilmore M."/>
            <person name="Abouelleil A."/>
            <person name="Cao P."/>
            <person name="Chapman S."/>
            <person name="Cusick C."/>
            <person name="Shea T."/>
            <person name="Young S."/>
            <person name="Neafsey D."/>
            <person name="Nusbaum C."/>
            <person name="Birren B."/>
        </authorList>
    </citation>
    <scope>NUCLEOTIDE SEQUENCE [LARGE SCALE GENOMIC DNA]</scope>
    <source>
        <strain evidence="9 10">8G7_MSG3316</strain>
    </source>
</reference>
<dbReference type="GO" id="GO:0022857">
    <property type="term" value="F:transmembrane transporter activity"/>
    <property type="evidence" value="ECO:0007669"/>
    <property type="project" value="InterPro"/>
</dbReference>
<comment type="similarity">
    <text evidence="2">Belongs to the binding-protein-dependent transport system permease family. FecCD subfamily.</text>
</comment>
<dbReference type="OrthoDB" id="9811721at2"/>
<dbReference type="STRING" id="1834191.A5886_002119"/>
<keyword evidence="4" id="KW-1003">Cell membrane</keyword>
<comment type="caution">
    <text evidence="9">The sequence shown here is derived from an EMBL/GenBank/DDBJ whole genome shotgun (WGS) entry which is preliminary data.</text>
</comment>